<dbReference type="OrthoDB" id="3012488at2759"/>
<evidence type="ECO:0000256" key="1">
    <source>
        <dbReference type="SAM" id="MobiDB-lite"/>
    </source>
</evidence>
<comment type="caution">
    <text evidence="4">The sequence shown here is derived from an EMBL/GenBank/DDBJ whole genome shotgun (WGS) entry which is preliminary data.</text>
</comment>
<keyword evidence="2" id="KW-0812">Transmembrane</keyword>
<evidence type="ECO:0000256" key="2">
    <source>
        <dbReference type="SAM" id="Phobius"/>
    </source>
</evidence>
<gene>
    <name evidence="4" type="ORF">D9756_003383</name>
</gene>
<dbReference type="Pfam" id="PF20152">
    <property type="entry name" value="DUF6534"/>
    <property type="match status" value="1"/>
</dbReference>
<keyword evidence="5" id="KW-1185">Reference proteome</keyword>
<sequence length="343" mass="38469">MEGISIADTFGVMLIGAFIAMGIYGITTLQTYFYYMYYPKDEISIKWLVGVIWILDTLHIILMCHAVHYYLVRGFSQTELLSDGVPICDRRNQCAGRVYFAKLLHNANTQAQSRATQVVDIGIDRKPGTLFTQCPKLTSFDKGIIVLAHLCFGMETVIFFFIKKQFIRLKDISLIAATPFGITAILSDIVIALALCILLHSNKSEFEDTNHIINKLIVYAINRCLLTSVIAVIEVVLFGVIPNPFYTFGIDFVIGKFYANSLLAALNSRGSIRTTLVECNSTELSTNFVATGVETEHDPTAMHVRNREYAPDHRLENVDLEMEGEGRQSGMGSTMHKTRQPWS</sequence>
<dbReference type="AlphaFoldDB" id="A0A8H5G752"/>
<protein>
    <recommendedName>
        <fullName evidence="3">DUF6534 domain-containing protein</fullName>
    </recommendedName>
</protein>
<dbReference type="EMBL" id="JAACJO010000004">
    <property type="protein sequence ID" value="KAF5359597.1"/>
    <property type="molecule type" value="Genomic_DNA"/>
</dbReference>
<feature type="transmembrane region" description="Helical" evidence="2">
    <location>
        <begin position="174"/>
        <end position="200"/>
    </location>
</feature>
<keyword evidence="2" id="KW-0472">Membrane</keyword>
<feature type="transmembrane region" description="Helical" evidence="2">
    <location>
        <begin position="47"/>
        <end position="71"/>
    </location>
</feature>
<accession>A0A8H5G752</accession>
<evidence type="ECO:0000313" key="5">
    <source>
        <dbReference type="Proteomes" id="UP000559027"/>
    </source>
</evidence>
<organism evidence="4 5">
    <name type="scientific">Leucocoprinus leucothites</name>
    <dbReference type="NCBI Taxonomy" id="201217"/>
    <lineage>
        <taxon>Eukaryota</taxon>
        <taxon>Fungi</taxon>
        <taxon>Dikarya</taxon>
        <taxon>Basidiomycota</taxon>
        <taxon>Agaricomycotina</taxon>
        <taxon>Agaricomycetes</taxon>
        <taxon>Agaricomycetidae</taxon>
        <taxon>Agaricales</taxon>
        <taxon>Agaricineae</taxon>
        <taxon>Agaricaceae</taxon>
        <taxon>Leucocoprinus</taxon>
    </lineage>
</organism>
<feature type="transmembrane region" description="Helical" evidence="2">
    <location>
        <begin position="220"/>
        <end position="241"/>
    </location>
</feature>
<feature type="transmembrane region" description="Helical" evidence="2">
    <location>
        <begin position="144"/>
        <end position="162"/>
    </location>
</feature>
<keyword evidence="2" id="KW-1133">Transmembrane helix</keyword>
<reference evidence="4 5" key="1">
    <citation type="journal article" date="2020" name="ISME J.">
        <title>Uncovering the hidden diversity of litter-decomposition mechanisms in mushroom-forming fungi.</title>
        <authorList>
            <person name="Floudas D."/>
            <person name="Bentzer J."/>
            <person name="Ahren D."/>
            <person name="Johansson T."/>
            <person name="Persson P."/>
            <person name="Tunlid A."/>
        </authorList>
    </citation>
    <scope>NUCLEOTIDE SEQUENCE [LARGE SCALE GENOMIC DNA]</scope>
    <source>
        <strain evidence="4 5">CBS 146.42</strain>
    </source>
</reference>
<feature type="region of interest" description="Disordered" evidence="1">
    <location>
        <begin position="323"/>
        <end position="343"/>
    </location>
</feature>
<dbReference type="PANTHER" id="PTHR40465">
    <property type="entry name" value="CHROMOSOME 1, WHOLE GENOME SHOTGUN SEQUENCE"/>
    <property type="match status" value="1"/>
</dbReference>
<evidence type="ECO:0000259" key="3">
    <source>
        <dbReference type="Pfam" id="PF20152"/>
    </source>
</evidence>
<feature type="transmembrane region" description="Helical" evidence="2">
    <location>
        <begin position="12"/>
        <end position="35"/>
    </location>
</feature>
<name>A0A8H5G752_9AGAR</name>
<feature type="domain" description="DUF6534" evidence="3">
    <location>
        <begin position="185"/>
        <end position="270"/>
    </location>
</feature>
<dbReference type="Proteomes" id="UP000559027">
    <property type="component" value="Unassembled WGS sequence"/>
</dbReference>
<proteinExistence type="predicted"/>
<evidence type="ECO:0000313" key="4">
    <source>
        <dbReference type="EMBL" id="KAF5359597.1"/>
    </source>
</evidence>
<dbReference type="InterPro" id="IPR045339">
    <property type="entry name" value="DUF6534"/>
</dbReference>
<dbReference type="PANTHER" id="PTHR40465:SF1">
    <property type="entry name" value="DUF6534 DOMAIN-CONTAINING PROTEIN"/>
    <property type="match status" value="1"/>
</dbReference>